<reference evidence="2 3" key="1">
    <citation type="journal article" date="2019" name="Int. J. Syst. Evol. Microbiol.">
        <title>The Global Catalogue of Microorganisms (GCM) 10K type strain sequencing project: providing services to taxonomists for standard genome sequencing and annotation.</title>
        <authorList>
            <consortium name="The Broad Institute Genomics Platform"/>
            <consortium name="The Broad Institute Genome Sequencing Center for Infectious Disease"/>
            <person name="Wu L."/>
            <person name="Ma J."/>
        </authorList>
    </citation>
    <scope>NUCLEOTIDE SEQUENCE [LARGE SCALE GENOMIC DNA]</scope>
    <source>
        <strain evidence="2 3">JCM 6835</strain>
    </source>
</reference>
<dbReference type="PANTHER" id="PTHR30461">
    <property type="entry name" value="DNA-INVERTASE FROM LAMBDOID PROPHAGE"/>
    <property type="match status" value="1"/>
</dbReference>
<dbReference type="RefSeq" id="WP_346142951.1">
    <property type="nucleotide sequence ID" value="NZ_BAAATE010000001.1"/>
</dbReference>
<gene>
    <name evidence="2" type="ORF">GCM10010412_006150</name>
</gene>
<evidence type="ECO:0000313" key="3">
    <source>
        <dbReference type="Proteomes" id="UP001501666"/>
    </source>
</evidence>
<proteinExistence type="predicted"/>
<dbReference type="Pfam" id="PF00239">
    <property type="entry name" value="Resolvase"/>
    <property type="match status" value="1"/>
</dbReference>
<sequence length="194" mass="22387">MPKIVVPTSGTRPIYGGNVRISDDPEVLDPQTGELRRLEKGIARQKEDILAEAEKLGVEIGFWYEENDVSAFKKKRIVLPNGRSVWRVIRPDFREMLADYEDGTIQGIIYYDLDRMTRQPRDLEDQIDLVEFYKRPVETVTGQMDLRTSSGRAMARVMVAMANKASEDTSRRVARARLQRCWRRRQPAATTRAQ</sequence>
<dbReference type="CDD" id="cd00338">
    <property type="entry name" value="Ser_Recombinase"/>
    <property type="match status" value="1"/>
</dbReference>
<dbReference type="PANTHER" id="PTHR30461:SF23">
    <property type="entry name" value="DNA RECOMBINASE-RELATED"/>
    <property type="match status" value="1"/>
</dbReference>
<dbReference type="EMBL" id="BAAATE010000001">
    <property type="protein sequence ID" value="GAA2644664.1"/>
    <property type="molecule type" value="Genomic_DNA"/>
</dbReference>
<organism evidence="2 3">
    <name type="scientific">Nonomuraea recticatena</name>
    <dbReference type="NCBI Taxonomy" id="46178"/>
    <lineage>
        <taxon>Bacteria</taxon>
        <taxon>Bacillati</taxon>
        <taxon>Actinomycetota</taxon>
        <taxon>Actinomycetes</taxon>
        <taxon>Streptosporangiales</taxon>
        <taxon>Streptosporangiaceae</taxon>
        <taxon>Nonomuraea</taxon>
    </lineage>
</organism>
<dbReference type="InterPro" id="IPR036162">
    <property type="entry name" value="Resolvase-like_N_sf"/>
</dbReference>
<dbReference type="Proteomes" id="UP001501666">
    <property type="component" value="Unassembled WGS sequence"/>
</dbReference>
<evidence type="ECO:0000313" key="2">
    <source>
        <dbReference type="EMBL" id="GAA2644664.1"/>
    </source>
</evidence>
<name>A0ABN3R5Z1_9ACTN</name>
<dbReference type="InterPro" id="IPR050639">
    <property type="entry name" value="SSR_resolvase"/>
</dbReference>
<dbReference type="SUPFAM" id="SSF53041">
    <property type="entry name" value="Resolvase-like"/>
    <property type="match status" value="1"/>
</dbReference>
<protein>
    <recommendedName>
        <fullName evidence="1">Resolvase/invertase-type recombinase catalytic domain-containing protein</fullName>
    </recommendedName>
</protein>
<keyword evidence="3" id="KW-1185">Reference proteome</keyword>
<dbReference type="SMART" id="SM00857">
    <property type="entry name" value="Resolvase"/>
    <property type="match status" value="1"/>
</dbReference>
<dbReference type="InterPro" id="IPR006119">
    <property type="entry name" value="Resolv_N"/>
</dbReference>
<dbReference type="Gene3D" id="3.40.50.1390">
    <property type="entry name" value="Resolvase, N-terminal catalytic domain"/>
    <property type="match status" value="1"/>
</dbReference>
<evidence type="ECO:0000259" key="1">
    <source>
        <dbReference type="SMART" id="SM00857"/>
    </source>
</evidence>
<feature type="domain" description="Resolvase/invertase-type recombinase catalytic" evidence="1">
    <location>
        <begin position="15"/>
        <end position="182"/>
    </location>
</feature>
<accession>A0ABN3R5Z1</accession>
<comment type="caution">
    <text evidence="2">The sequence shown here is derived from an EMBL/GenBank/DDBJ whole genome shotgun (WGS) entry which is preliminary data.</text>
</comment>